<dbReference type="PRINTS" id="PR00145">
    <property type="entry name" value="ARGSUCLYASE"/>
</dbReference>
<name>A0A0D2CJP5_9EURO</name>
<reference evidence="3 4" key="1">
    <citation type="submission" date="2015-01" db="EMBL/GenBank/DDBJ databases">
        <title>The Genome Sequence of Capronia semiimmersa CBS27337.</title>
        <authorList>
            <consortium name="The Broad Institute Genomics Platform"/>
            <person name="Cuomo C."/>
            <person name="de Hoog S."/>
            <person name="Gorbushina A."/>
            <person name="Stielow B."/>
            <person name="Teixiera M."/>
            <person name="Abouelleil A."/>
            <person name="Chapman S.B."/>
            <person name="Priest M."/>
            <person name="Young S.K."/>
            <person name="Wortman J."/>
            <person name="Nusbaum C."/>
            <person name="Birren B."/>
        </authorList>
    </citation>
    <scope>NUCLEOTIDE SEQUENCE [LARGE SCALE GENOMIC DNA]</scope>
    <source>
        <strain evidence="3 4">CBS 27337</strain>
    </source>
</reference>
<dbReference type="SUPFAM" id="SSF48557">
    <property type="entry name" value="L-aspartase-like"/>
    <property type="match status" value="1"/>
</dbReference>
<dbReference type="Gene3D" id="1.10.40.30">
    <property type="entry name" value="Fumarase/aspartase (C-terminal domain)"/>
    <property type="match status" value="1"/>
</dbReference>
<dbReference type="Pfam" id="PF10397">
    <property type="entry name" value="ADSL_C"/>
    <property type="match status" value="1"/>
</dbReference>
<dbReference type="InterPro" id="IPR008948">
    <property type="entry name" value="L-Aspartase-like"/>
</dbReference>
<organism evidence="3 4">
    <name type="scientific">Phialophora macrospora</name>
    <dbReference type="NCBI Taxonomy" id="1851006"/>
    <lineage>
        <taxon>Eukaryota</taxon>
        <taxon>Fungi</taxon>
        <taxon>Dikarya</taxon>
        <taxon>Ascomycota</taxon>
        <taxon>Pezizomycotina</taxon>
        <taxon>Eurotiomycetes</taxon>
        <taxon>Chaetothyriomycetidae</taxon>
        <taxon>Chaetothyriales</taxon>
        <taxon>Herpotrichiellaceae</taxon>
        <taxon>Phialophora</taxon>
    </lineage>
</organism>
<dbReference type="EMBL" id="KN846960">
    <property type="protein sequence ID" value="KIW65456.1"/>
    <property type="molecule type" value="Genomic_DNA"/>
</dbReference>
<dbReference type="InterPro" id="IPR022761">
    <property type="entry name" value="Fumarate_lyase_N"/>
</dbReference>
<gene>
    <name evidence="3" type="ORF">PV04_07715</name>
</gene>
<dbReference type="CDD" id="cd01597">
    <property type="entry name" value="pCLME"/>
    <property type="match status" value="1"/>
</dbReference>
<evidence type="ECO:0000256" key="1">
    <source>
        <dbReference type="ARBA" id="ARBA00034772"/>
    </source>
</evidence>
<keyword evidence="3" id="KW-0413">Isomerase</keyword>
<dbReference type="STRING" id="5601.A0A0D2CJP5"/>
<evidence type="ECO:0000313" key="4">
    <source>
        <dbReference type="Proteomes" id="UP000054266"/>
    </source>
</evidence>
<dbReference type="PANTHER" id="PTHR43172:SF2">
    <property type="entry name" value="ADENYLOSUCCINATE LYASE C-TERMINAL DOMAIN-CONTAINING PROTEIN"/>
    <property type="match status" value="1"/>
</dbReference>
<evidence type="ECO:0000313" key="3">
    <source>
        <dbReference type="EMBL" id="KIW65456.1"/>
    </source>
</evidence>
<comment type="similarity">
    <text evidence="1">Belongs to the class-II fumarase/aspartase family.</text>
</comment>
<dbReference type="Proteomes" id="UP000054266">
    <property type="component" value="Unassembled WGS sequence"/>
</dbReference>
<keyword evidence="4" id="KW-1185">Reference proteome</keyword>
<dbReference type="PRINTS" id="PR00149">
    <property type="entry name" value="FUMRATELYASE"/>
</dbReference>
<accession>A0A0D2CJP5</accession>
<sequence length="484" mass="53253">MSYPRSSRFCTYVGLGMTRAFYCSPFPVEMSVSALDSRLFRDLFGTKEIRAVFDDEAYTRRMVEVEVALARAQSKTGVIPAEAGELLTKTLTEESFHLDFERLSRETEIVGYPVLPLVRQLVEHASGEMGKYIHWGATTQDIMDNASMLQMREGLQIVKRHLQELESILRSLSQKYRDTPIAGRTHLQHALPATFGYKCAVYLSSILRHSERLGEIEKRCLLVQFGGAAGTLASLGSDDTGLRVRKQLAKELGLENPTITWHVARDNVAEIVNFLALIGGSLGKIAYDLIIMSSNELGEVSEPFVPHRGASSTMPQKRNPISSEVILGASKLLRANAGLVLDAMVTDFERASGPWHLEWVAIPEAFVLAVGALHQTNFALGGLVVNTDAMIRNLSSTKGLIVGEAVMMGLAPFVGRQQAHDVVYEACKESIETQKGLFDVLKTKEEVTKHVSEEKLRGLCDPVNYLGASQLMVDDVLKAGTLAV</sequence>
<dbReference type="Gene3D" id="1.20.200.10">
    <property type="entry name" value="Fumarase/aspartase (Central domain)"/>
    <property type="match status" value="1"/>
</dbReference>
<dbReference type="GO" id="GO:0016853">
    <property type="term" value="F:isomerase activity"/>
    <property type="evidence" value="ECO:0007669"/>
    <property type="project" value="UniProtKB-KW"/>
</dbReference>
<feature type="domain" description="Adenylosuccinate lyase C-terminal" evidence="2">
    <location>
        <begin position="398"/>
        <end position="477"/>
    </location>
</feature>
<dbReference type="SMART" id="SM00998">
    <property type="entry name" value="ADSL_C"/>
    <property type="match status" value="1"/>
</dbReference>
<dbReference type="Pfam" id="PF00206">
    <property type="entry name" value="Lyase_1"/>
    <property type="match status" value="1"/>
</dbReference>
<dbReference type="InterPro" id="IPR000362">
    <property type="entry name" value="Fumarate_lyase_fam"/>
</dbReference>
<dbReference type="PANTHER" id="PTHR43172">
    <property type="entry name" value="ADENYLOSUCCINATE LYASE"/>
    <property type="match status" value="1"/>
</dbReference>
<dbReference type="AlphaFoldDB" id="A0A0D2CJP5"/>
<evidence type="ECO:0000259" key="2">
    <source>
        <dbReference type="SMART" id="SM00998"/>
    </source>
</evidence>
<proteinExistence type="inferred from homology"/>
<protein>
    <submittedName>
        <fullName evidence="3">3-carboxy-cis,cis-muconate cycloisomerase</fullName>
    </submittedName>
</protein>
<dbReference type="InterPro" id="IPR019468">
    <property type="entry name" value="AdenyloSucc_lyase_C"/>
</dbReference>